<gene>
    <name evidence="2" type="ORF">OHU69_28350</name>
</gene>
<dbReference type="InterPro" id="IPR029021">
    <property type="entry name" value="Prot-tyrosine_phosphatase-like"/>
</dbReference>
<reference evidence="2" key="1">
    <citation type="submission" date="2022-10" db="EMBL/GenBank/DDBJ databases">
        <title>The complete genomes of actinobacterial strains from the NBC collection.</title>
        <authorList>
            <person name="Joergensen T.S."/>
            <person name="Alvarez Arevalo M."/>
            <person name="Sterndorff E.B."/>
            <person name="Faurdal D."/>
            <person name="Vuksanovic O."/>
            <person name="Mourched A.-S."/>
            <person name="Charusanti P."/>
            <person name="Shaw S."/>
            <person name="Blin K."/>
            <person name="Weber T."/>
        </authorList>
    </citation>
    <scope>NUCLEOTIDE SEQUENCE</scope>
    <source>
        <strain evidence="2">NBC_00119</strain>
    </source>
</reference>
<sequence>MTQMTRVRASSYALAAALLVGLSAPVAAARPASHGHSSQHRIPFTAATVTASEDGSSYTVEWKAPRVRHVAVRAGGRIVASGGSSGKVTVRGLPAADRQWFDLVPDRGQGLHLADREIRLDGAVNFRDAGGYRTTDGHWVRMGEIYRTASLDKLTDSDLAKLKRLGISVDYDLRTQQERTSAPDRVPAGSRYVVADVLGDLGGLSALPASPEASAQLMVDAEKTMVSAPTAQQAYTTVLHGIADADGANALFHCTAGKDRTGWANATLLTALGVPRDTVMDDYLASNTYRAKENAATLAAMPPAQAAVYKPMLDVRPEYLNSGFQEVTSRYGTFDRYLDKALGLSHRDVRDLREDLLVG</sequence>
<protein>
    <submittedName>
        <fullName evidence="2">Tyrosine-protein phosphatase</fullName>
    </submittedName>
</protein>
<dbReference type="EMBL" id="CP108195">
    <property type="protein sequence ID" value="WTS14614.1"/>
    <property type="molecule type" value="Genomic_DNA"/>
</dbReference>
<evidence type="ECO:0000313" key="2">
    <source>
        <dbReference type="EMBL" id="WTS14614.1"/>
    </source>
</evidence>
<dbReference type="PROSITE" id="PS00383">
    <property type="entry name" value="TYR_PHOSPHATASE_1"/>
    <property type="match status" value="1"/>
</dbReference>
<name>A0AAU1UDS7_9ACTN</name>
<dbReference type="Gene3D" id="3.90.190.10">
    <property type="entry name" value="Protein tyrosine phosphatase superfamily"/>
    <property type="match status" value="1"/>
</dbReference>
<dbReference type="Pfam" id="PF13350">
    <property type="entry name" value="Y_phosphatase3"/>
    <property type="match status" value="1"/>
</dbReference>
<evidence type="ECO:0000256" key="1">
    <source>
        <dbReference type="SAM" id="SignalP"/>
    </source>
</evidence>
<feature type="chain" id="PRO_5043737451" evidence="1">
    <location>
        <begin position="29"/>
        <end position="359"/>
    </location>
</feature>
<dbReference type="SUPFAM" id="SSF52799">
    <property type="entry name" value="(Phosphotyrosine protein) phosphatases II"/>
    <property type="match status" value="1"/>
</dbReference>
<proteinExistence type="predicted"/>
<dbReference type="InterPro" id="IPR016130">
    <property type="entry name" value="Tyr_Pase_AS"/>
</dbReference>
<organism evidence="2">
    <name type="scientific">Streptomyces sp. NBC_00119</name>
    <dbReference type="NCBI Taxonomy" id="2975659"/>
    <lineage>
        <taxon>Bacteria</taxon>
        <taxon>Bacillati</taxon>
        <taxon>Actinomycetota</taxon>
        <taxon>Actinomycetes</taxon>
        <taxon>Kitasatosporales</taxon>
        <taxon>Streptomycetaceae</taxon>
        <taxon>Streptomyces</taxon>
    </lineage>
</organism>
<accession>A0AAU1UDS7</accession>
<keyword evidence="1" id="KW-0732">Signal</keyword>
<dbReference type="GO" id="GO:0004721">
    <property type="term" value="F:phosphoprotein phosphatase activity"/>
    <property type="evidence" value="ECO:0007669"/>
    <property type="project" value="InterPro"/>
</dbReference>
<feature type="signal peptide" evidence="1">
    <location>
        <begin position="1"/>
        <end position="28"/>
    </location>
</feature>
<dbReference type="AlphaFoldDB" id="A0AAU1UDS7"/>
<dbReference type="InterPro" id="IPR026893">
    <property type="entry name" value="Tyr/Ser_Pase_IphP-type"/>
</dbReference>